<evidence type="ECO:0000256" key="1">
    <source>
        <dbReference type="SAM" id="MobiDB-lite"/>
    </source>
</evidence>
<feature type="compositionally biased region" description="Low complexity" evidence="1">
    <location>
        <begin position="124"/>
        <end position="143"/>
    </location>
</feature>
<feature type="compositionally biased region" description="Low complexity" evidence="1">
    <location>
        <begin position="204"/>
        <end position="217"/>
    </location>
</feature>
<name>A0A8H5MEX6_9AGAR</name>
<gene>
    <name evidence="2" type="ORF">D9757_002478</name>
</gene>
<dbReference type="AlphaFoldDB" id="A0A8H5MEX6"/>
<feature type="compositionally biased region" description="Polar residues" evidence="1">
    <location>
        <begin position="191"/>
        <end position="200"/>
    </location>
</feature>
<feature type="compositionally biased region" description="Pro residues" evidence="1">
    <location>
        <begin position="111"/>
        <end position="123"/>
    </location>
</feature>
<comment type="caution">
    <text evidence="2">The sequence shown here is derived from an EMBL/GenBank/DDBJ whole genome shotgun (WGS) entry which is preliminary data.</text>
</comment>
<feature type="compositionally biased region" description="Acidic residues" evidence="1">
    <location>
        <begin position="281"/>
        <end position="291"/>
    </location>
</feature>
<reference evidence="2 3" key="1">
    <citation type="journal article" date="2020" name="ISME J.">
        <title>Uncovering the hidden diversity of litter-decomposition mechanisms in mushroom-forming fungi.</title>
        <authorList>
            <person name="Floudas D."/>
            <person name="Bentzer J."/>
            <person name="Ahren D."/>
            <person name="Johansson T."/>
            <person name="Persson P."/>
            <person name="Tunlid A."/>
        </authorList>
    </citation>
    <scope>NUCLEOTIDE SEQUENCE [LARGE SCALE GENOMIC DNA]</scope>
    <source>
        <strain evidence="2 3">CBS 406.79</strain>
    </source>
</reference>
<accession>A0A8H5MEX6</accession>
<feature type="region of interest" description="Disordered" evidence="1">
    <location>
        <begin position="1"/>
        <end position="301"/>
    </location>
</feature>
<dbReference type="Proteomes" id="UP000518752">
    <property type="component" value="Unassembled WGS sequence"/>
</dbReference>
<feature type="compositionally biased region" description="Low complexity" evidence="1">
    <location>
        <begin position="100"/>
        <end position="110"/>
    </location>
</feature>
<evidence type="ECO:0000313" key="2">
    <source>
        <dbReference type="EMBL" id="KAF5391508.1"/>
    </source>
</evidence>
<sequence length="672" mass="73095">MAVIMTSHPHPPSPLDDPSQHFRVYASRARTRSISSPRFHVTNPTEPDPPTTMRPLPAPTNRTHPCIHINTSTTTTKHMPKPSLPIGPASPPTPDPTPVSPSTLPRTAVRPLPPPPPKAPIPGPRNRSSSRGPSTTPRSRTNSAVGRGDTLSRPQLAFDPTSSSYVIKTPSEVGFDKTSRNVRPNNHARSRSAQFKNFSSMVLPPTTSSSSSPSYPTAQRASTGTAKWKGKQPVRSAPSSDTEDFLPLRSSAPSSESRQSRRLVLHNPTEPPTSIRSAPVSDDEHEEEEDGYLSSPSSSVLSTSTALTSPLLLPPTGSIKDILPQFIRANDTHLIQPQPITSSTIAFKSPFIPTRIIEPLHIIRHTPPPGGVSRIVSPLPLPPLSEDIGYAEQGYVDDDRVYADDGYEGDGPAGLGAFSTSVDPDVDLDIGKIVFSNRPPSGEFMGPSVMDLDMEGRGRHVERREEDNGYSGSRTSLSMRWRSADADTEVARGGISLSTETRRDTKTKSPSPSTNRNTVVGPRRSPRSSSHGQSVIMSSFQTSMLSVPAVPQVELGPTPIDMDFEPEMVFSKNPASVTPVETDTNLPGVLDFGERMYGYGKGHHQHQYQQKKWSLPSPKSVSRPSLPPLPTTTKGKDPTMIKMKERETGVQRFSTMPAQFAPVRSKGFYENW</sequence>
<dbReference type="OrthoDB" id="3065403at2759"/>
<evidence type="ECO:0000313" key="3">
    <source>
        <dbReference type="Proteomes" id="UP000518752"/>
    </source>
</evidence>
<protein>
    <submittedName>
        <fullName evidence="2">Uncharacterized protein</fullName>
    </submittedName>
</protein>
<feature type="compositionally biased region" description="Polar residues" evidence="1">
    <location>
        <begin position="508"/>
        <end position="518"/>
    </location>
</feature>
<proteinExistence type="predicted"/>
<feature type="region of interest" description="Disordered" evidence="1">
    <location>
        <begin position="611"/>
        <end position="641"/>
    </location>
</feature>
<dbReference type="EMBL" id="JAACJN010000009">
    <property type="protein sequence ID" value="KAF5391508.1"/>
    <property type="molecule type" value="Genomic_DNA"/>
</dbReference>
<feature type="region of interest" description="Disordered" evidence="1">
    <location>
        <begin position="459"/>
        <end position="533"/>
    </location>
</feature>
<feature type="compositionally biased region" description="Pro residues" evidence="1">
    <location>
        <begin position="82"/>
        <end position="99"/>
    </location>
</feature>
<feature type="compositionally biased region" description="Low complexity" evidence="1">
    <location>
        <begin position="611"/>
        <end position="624"/>
    </location>
</feature>
<keyword evidence="3" id="KW-1185">Reference proteome</keyword>
<feature type="compositionally biased region" description="Pro residues" evidence="1">
    <location>
        <begin position="46"/>
        <end position="58"/>
    </location>
</feature>
<organism evidence="2 3">
    <name type="scientific">Collybiopsis confluens</name>
    <dbReference type="NCBI Taxonomy" id="2823264"/>
    <lineage>
        <taxon>Eukaryota</taxon>
        <taxon>Fungi</taxon>
        <taxon>Dikarya</taxon>
        <taxon>Basidiomycota</taxon>
        <taxon>Agaricomycotina</taxon>
        <taxon>Agaricomycetes</taxon>
        <taxon>Agaricomycetidae</taxon>
        <taxon>Agaricales</taxon>
        <taxon>Marasmiineae</taxon>
        <taxon>Omphalotaceae</taxon>
        <taxon>Collybiopsis</taxon>
    </lineage>
</organism>